<keyword evidence="5" id="KW-1185">Reference proteome</keyword>
<gene>
    <name evidence="4" type="ORF">GON04_18580</name>
</gene>
<comment type="similarity">
    <text evidence="1 3">Belongs to the enoyl-CoA hydratase/isomerase family.</text>
</comment>
<dbReference type="PANTHER" id="PTHR11941:SF54">
    <property type="entry name" value="ENOYL-COA HYDRATASE, MITOCHONDRIAL"/>
    <property type="match status" value="1"/>
</dbReference>
<keyword evidence="2" id="KW-0456">Lyase</keyword>
<reference evidence="4 5" key="1">
    <citation type="submission" date="2019-12" db="EMBL/GenBank/DDBJ databases">
        <authorList>
            <person name="Huq M.A."/>
        </authorList>
    </citation>
    <scope>NUCLEOTIDE SEQUENCE [LARGE SCALE GENOMIC DNA]</scope>
    <source>
        <strain evidence="4 5">MAH-25</strain>
    </source>
</reference>
<evidence type="ECO:0000256" key="3">
    <source>
        <dbReference type="RuleBase" id="RU003707"/>
    </source>
</evidence>
<sequence>MAGAVRLEHDGALARVVLSHPGKLNAMSRAMWRELRDVFAQLQGAGTACRCIVVQGDGEAFCAGGDIAEYDGFRFDEASLRAFHDDDVWGGLQAVLDCDIPVVAAIRGVCMGAGIEIASCCDLRLAAATAQFGAPIARLGFPMAPREAELVARVAGEATARQLLLEAAVLDGREMKARGFVQHLAEEGDFFASLEMLVQRVVALAPQAARANKRTLRALREQHDPQRRAAALQELAGAYRYAPAAEHREGIAAFLEKRRPRF</sequence>
<dbReference type="InterPro" id="IPR001753">
    <property type="entry name" value="Enoyl-CoA_hydra/iso"/>
</dbReference>
<organism evidence="4 5">
    <name type="scientific">Ramlibacter pinisoli</name>
    <dbReference type="NCBI Taxonomy" id="2682844"/>
    <lineage>
        <taxon>Bacteria</taxon>
        <taxon>Pseudomonadati</taxon>
        <taxon>Pseudomonadota</taxon>
        <taxon>Betaproteobacteria</taxon>
        <taxon>Burkholderiales</taxon>
        <taxon>Comamonadaceae</taxon>
        <taxon>Ramlibacter</taxon>
    </lineage>
</organism>
<dbReference type="EMBL" id="WSEL01000009">
    <property type="protein sequence ID" value="MVQ31471.1"/>
    <property type="molecule type" value="Genomic_DNA"/>
</dbReference>
<comment type="caution">
    <text evidence="4">The sequence shown here is derived from an EMBL/GenBank/DDBJ whole genome shotgun (WGS) entry which is preliminary data.</text>
</comment>
<proteinExistence type="inferred from homology"/>
<dbReference type="GO" id="GO:0016853">
    <property type="term" value="F:isomerase activity"/>
    <property type="evidence" value="ECO:0007669"/>
    <property type="project" value="UniProtKB-KW"/>
</dbReference>
<evidence type="ECO:0000256" key="1">
    <source>
        <dbReference type="ARBA" id="ARBA00005254"/>
    </source>
</evidence>
<dbReference type="InterPro" id="IPR029045">
    <property type="entry name" value="ClpP/crotonase-like_dom_sf"/>
</dbReference>
<dbReference type="PROSITE" id="PS00166">
    <property type="entry name" value="ENOYL_COA_HYDRATASE"/>
    <property type="match status" value="1"/>
</dbReference>
<dbReference type="CDD" id="cd06558">
    <property type="entry name" value="crotonase-like"/>
    <property type="match status" value="1"/>
</dbReference>
<evidence type="ECO:0000256" key="2">
    <source>
        <dbReference type="ARBA" id="ARBA00023239"/>
    </source>
</evidence>
<dbReference type="RefSeq" id="WP_157399516.1">
    <property type="nucleotide sequence ID" value="NZ_WSEL01000009.1"/>
</dbReference>
<dbReference type="Gene3D" id="3.90.226.10">
    <property type="entry name" value="2-enoyl-CoA Hydratase, Chain A, domain 1"/>
    <property type="match status" value="1"/>
</dbReference>
<evidence type="ECO:0000313" key="4">
    <source>
        <dbReference type="EMBL" id="MVQ31471.1"/>
    </source>
</evidence>
<keyword evidence="4" id="KW-0413">Isomerase</keyword>
<dbReference type="GO" id="GO:0016829">
    <property type="term" value="F:lyase activity"/>
    <property type="evidence" value="ECO:0007669"/>
    <property type="project" value="UniProtKB-KW"/>
</dbReference>
<dbReference type="PANTHER" id="PTHR11941">
    <property type="entry name" value="ENOYL-COA HYDRATASE-RELATED"/>
    <property type="match status" value="1"/>
</dbReference>
<evidence type="ECO:0000313" key="5">
    <source>
        <dbReference type="Proteomes" id="UP000469385"/>
    </source>
</evidence>
<dbReference type="Proteomes" id="UP000469385">
    <property type="component" value="Unassembled WGS sequence"/>
</dbReference>
<dbReference type="Gene3D" id="1.10.12.10">
    <property type="entry name" value="Lyase 2-enoyl-coa Hydratase, Chain A, domain 2"/>
    <property type="match status" value="1"/>
</dbReference>
<dbReference type="AlphaFoldDB" id="A0A6N8IWW4"/>
<name>A0A6N8IWW4_9BURK</name>
<accession>A0A6N8IWW4</accession>
<dbReference type="InterPro" id="IPR018376">
    <property type="entry name" value="Enoyl-CoA_hyd/isom_CS"/>
</dbReference>
<dbReference type="SUPFAM" id="SSF52096">
    <property type="entry name" value="ClpP/crotonase"/>
    <property type="match status" value="1"/>
</dbReference>
<dbReference type="Pfam" id="PF00378">
    <property type="entry name" value="ECH_1"/>
    <property type="match status" value="1"/>
</dbReference>
<protein>
    <submittedName>
        <fullName evidence="4">Enoyl-CoA hydratase/isomerase family protein</fullName>
    </submittedName>
</protein>
<dbReference type="InterPro" id="IPR014748">
    <property type="entry name" value="Enoyl-CoA_hydra_C"/>
</dbReference>
<dbReference type="GO" id="GO:0006635">
    <property type="term" value="P:fatty acid beta-oxidation"/>
    <property type="evidence" value="ECO:0007669"/>
    <property type="project" value="TreeGrafter"/>
</dbReference>